<gene>
    <name evidence="4" type="ORF">Dfulv_26390</name>
</gene>
<evidence type="ECO:0000313" key="4">
    <source>
        <dbReference type="EMBL" id="UWP78701.1"/>
    </source>
</evidence>
<name>A0ABY5VS99_9ACTN</name>
<protein>
    <recommendedName>
        <fullName evidence="2">Anti-sigma factor antagonist</fullName>
    </recommendedName>
</protein>
<feature type="domain" description="STAS" evidence="3">
    <location>
        <begin position="1"/>
        <end position="110"/>
    </location>
</feature>
<reference evidence="4" key="2">
    <citation type="submission" date="2022-09" db="EMBL/GenBank/DDBJ databases">
        <title>Biosynthetic gene clusters of Dactylosporangioum fulvum.</title>
        <authorList>
            <person name="Caradec T."/>
        </authorList>
    </citation>
    <scope>NUCLEOTIDE SEQUENCE</scope>
    <source>
        <strain evidence="4">NRRL B-16292</strain>
    </source>
</reference>
<dbReference type="PANTHER" id="PTHR33495:SF2">
    <property type="entry name" value="ANTI-SIGMA FACTOR ANTAGONIST TM_1081-RELATED"/>
    <property type="match status" value="1"/>
</dbReference>
<dbReference type="CDD" id="cd07043">
    <property type="entry name" value="STAS_anti-anti-sigma_factors"/>
    <property type="match status" value="1"/>
</dbReference>
<keyword evidence="5" id="KW-1185">Reference proteome</keyword>
<evidence type="ECO:0000313" key="5">
    <source>
        <dbReference type="Proteomes" id="UP001059617"/>
    </source>
</evidence>
<evidence type="ECO:0000259" key="3">
    <source>
        <dbReference type="PROSITE" id="PS50801"/>
    </source>
</evidence>
<proteinExistence type="inferred from homology"/>
<evidence type="ECO:0000256" key="1">
    <source>
        <dbReference type="ARBA" id="ARBA00009013"/>
    </source>
</evidence>
<comment type="similarity">
    <text evidence="1 2">Belongs to the anti-sigma-factor antagonist family.</text>
</comment>
<dbReference type="Proteomes" id="UP001059617">
    <property type="component" value="Chromosome"/>
</dbReference>
<dbReference type="Gene3D" id="3.30.750.24">
    <property type="entry name" value="STAS domain"/>
    <property type="match status" value="1"/>
</dbReference>
<organism evidence="4 5">
    <name type="scientific">Dactylosporangium fulvum</name>
    <dbReference type="NCBI Taxonomy" id="53359"/>
    <lineage>
        <taxon>Bacteria</taxon>
        <taxon>Bacillati</taxon>
        <taxon>Actinomycetota</taxon>
        <taxon>Actinomycetes</taxon>
        <taxon>Micromonosporales</taxon>
        <taxon>Micromonosporaceae</taxon>
        <taxon>Dactylosporangium</taxon>
    </lineage>
</organism>
<dbReference type="Pfam" id="PF01740">
    <property type="entry name" value="STAS"/>
    <property type="match status" value="1"/>
</dbReference>
<dbReference type="EMBL" id="CP073720">
    <property type="protein sequence ID" value="UWP78701.1"/>
    <property type="molecule type" value="Genomic_DNA"/>
</dbReference>
<dbReference type="PANTHER" id="PTHR33495">
    <property type="entry name" value="ANTI-SIGMA FACTOR ANTAGONIST TM_1081-RELATED-RELATED"/>
    <property type="match status" value="1"/>
</dbReference>
<dbReference type="SUPFAM" id="SSF52091">
    <property type="entry name" value="SpoIIaa-like"/>
    <property type="match status" value="1"/>
</dbReference>
<dbReference type="PROSITE" id="PS50801">
    <property type="entry name" value="STAS"/>
    <property type="match status" value="1"/>
</dbReference>
<sequence length="113" mass="11873">MTFSISTVGGHGVVTAEGELDVSTSPELRRTVNAALDQGNGTLIVDLSAVTFMDSTTLGVLIGAYNRLRETGGGLAVVCPDDRVRRVFRITGLDKVFHLFDTVDSAAESLSGS</sequence>
<dbReference type="InterPro" id="IPR003658">
    <property type="entry name" value="Anti-sigma_ant"/>
</dbReference>
<accession>A0ABY5VS99</accession>
<dbReference type="InterPro" id="IPR002645">
    <property type="entry name" value="STAS_dom"/>
</dbReference>
<evidence type="ECO:0000256" key="2">
    <source>
        <dbReference type="RuleBase" id="RU003749"/>
    </source>
</evidence>
<dbReference type="InterPro" id="IPR036513">
    <property type="entry name" value="STAS_dom_sf"/>
</dbReference>
<reference evidence="4" key="1">
    <citation type="submission" date="2021-04" db="EMBL/GenBank/DDBJ databases">
        <authorList>
            <person name="Hartkoorn R.C."/>
            <person name="Beaudoing E."/>
            <person name="Hot D."/>
        </authorList>
    </citation>
    <scope>NUCLEOTIDE SEQUENCE</scope>
    <source>
        <strain evidence="4">NRRL B-16292</strain>
    </source>
</reference>
<dbReference type="NCBIfam" id="TIGR00377">
    <property type="entry name" value="ant_ant_sig"/>
    <property type="match status" value="1"/>
</dbReference>
<dbReference type="RefSeq" id="WP_259856045.1">
    <property type="nucleotide sequence ID" value="NZ_BAAAST010000105.1"/>
</dbReference>